<sequence length="52" mass="5981">MADYCIERVGISGVTHCLLVVGVARCIAKWCYADDMRLTFCWLRSVNFVTFF</sequence>
<dbReference type="Proteomes" id="UP000182660">
    <property type="component" value="Unassembled WGS sequence"/>
</dbReference>
<protein>
    <submittedName>
        <fullName evidence="1">Uncharacterized protein</fullName>
    </submittedName>
</protein>
<keyword evidence="2" id="KW-1185">Reference proteome</keyword>
<gene>
    <name evidence="1" type="ORF">MT2528_3755</name>
</gene>
<dbReference type="EMBL" id="FPLJ01000080">
    <property type="protein sequence ID" value="SGY98983.1"/>
    <property type="molecule type" value="Genomic_DNA"/>
</dbReference>
<accession>A0ABY1HHF1</accession>
<organism evidence="1 2">
    <name type="scientific">Moritella viscosa</name>
    <dbReference type="NCBI Taxonomy" id="80854"/>
    <lineage>
        <taxon>Bacteria</taxon>
        <taxon>Pseudomonadati</taxon>
        <taxon>Pseudomonadota</taxon>
        <taxon>Gammaproteobacteria</taxon>
        <taxon>Alteromonadales</taxon>
        <taxon>Moritellaceae</taxon>
        <taxon>Moritella</taxon>
    </lineage>
</organism>
<comment type="caution">
    <text evidence="1">The sequence shown here is derived from an EMBL/GenBank/DDBJ whole genome shotgun (WGS) entry which is preliminary data.</text>
</comment>
<proteinExistence type="predicted"/>
<evidence type="ECO:0000313" key="2">
    <source>
        <dbReference type="Proteomes" id="UP000182660"/>
    </source>
</evidence>
<name>A0ABY1HHF1_9GAMM</name>
<evidence type="ECO:0000313" key="1">
    <source>
        <dbReference type="EMBL" id="SGY98983.1"/>
    </source>
</evidence>
<reference evidence="1 2" key="1">
    <citation type="submission" date="2016-11" db="EMBL/GenBank/DDBJ databases">
        <authorList>
            <person name="Klemetsen T."/>
        </authorList>
    </citation>
    <scope>NUCLEOTIDE SEQUENCE [LARGE SCALE GENOMIC DNA]</scope>
    <source>
        <strain evidence="1">MT 2528</strain>
    </source>
</reference>